<dbReference type="Pfam" id="PF05534">
    <property type="entry name" value="HicB"/>
    <property type="match status" value="1"/>
</dbReference>
<dbReference type="Proteomes" id="UP001208131">
    <property type="component" value="Unassembled WGS sequence"/>
</dbReference>
<dbReference type="Gene3D" id="3.30.160.250">
    <property type="match status" value="1"/>
</dbReference>
<evidence type="ECO:0000313" key="2">
    <source>
        <dbReference type="Proteomes" id="UP001208131"/>
    </source>
</evidence>
<dbReference type="EMBL" id="JAOQJZ010000001">
    <property type="protein sequence ID" value="MCU6704447.1"/>
    <property type="molecule type" value="Genomic_DNA"/>
</dbReference>
<proteinExistence type="predicted"/>
<dbReference type="InterPro" id="IPR010985">
    <property type="entry name" value="Ribbon_hlx_hlx"/>
</dbReference>
<comment type="caution">
    <text evidence="1">The sequence shown here is derived from an EMBL/GenBank/DDBJ whole genome shotgun (WGS) entry which is preliminary data.</text>
</comment>
<organism evidence="1 2">
    <name type="scientific">Hominimerdicola aceti</name>
    <dbReference type="NCBI Taxonomy" id="2981726"/>
    <lineage>
        <taxon>Bacteria</taxon>
        <taxon>Bacillati</taxon>
        <taxon>Bacillota</taxon>
        <taxon>Clostridia</taxon>
        <taxon>Eubacteriales</taxon>
        <taxon>Oscillospiraceae</taxon>
        <taxon>Hominimerdicola</taxon>
    </lineage>
</organism>
<reference evidence="1 2" key="1">
    <citation type="journal article" date="2021" name="ISME Commun">
        <title>Automated analysis of genomic sequences facilitates high-throughput and comprehensive description of bacteria.</title>
        <authorList>
            <person name="Hitch T.C.A."/>
        </authorList>
    </citation>
    <scope>NUCLEOTIDE SEQUENCE [LARGE SCALE GENOMIC DNA]</scope>
    <source>
        <strain evidence="1 2">Sanger_31</strain>
    </source>
</reference>
<keyword evidence="2" id="KW-1185">Reference proteome</keyword>
<gene>
    <name evidence="1" type="ORF">OCV57_00705</name>
</gene>
<accession>A0AAE3IHG4</accession>
<dbReference type="InterPro" id="IPR035069">
    <property type="entry name" value="TTHA1013/TTHA0281-like"/>
</dbReference>
<name>A0AAE3IHG4_9FIRM</name>
<dbReference type="RefSeq" id="WP_267300211.1">
    <property type="nucleotide sequence ID" value="NZ_JAOQJZ010000001.1"/>
</dbReference>
<dbReference type="InterPro" id="IPR008651">
    <property type="entry name" value="Uncharacterised_HicB"/>
</dbReference>
<dbReference type="GO" id="GO:0006355">
    <property type="term" value="P:regulation of DNA-templated transcription"/>
    <property type="evidence" value="ECO:0007669"/>
    <property type="project" value="InterPro"/>
</dbReference>
<protein>
    <submittedName>
        <fullName evidence="1">Type II toxin-antitoxin system HicB family antitoxin</fullName>
    </submittedName>
</protein>
<dbReference type="SUPFAM" id="SSF143100">
    <property type="entry name" value="TTHA1013/TTHA0281-like"/>
    <property type="match status" value="1"/>
</dbReference>
<dbReference type="AlphaFoldDB" id="A0AAE3IHG4"/>
<dbReference type="SUPFAM" id="SSF47598">
    <property type="entry name" value="Ribbon-helix-helix"/>
    <property type="match status" value="1"/>
</dbReference>
<evidence type="ECO:0000313" key="1">
    <source>
        <dbReference type="EMBL" id="MCU6704447.1"/>
    </source>
</evidence>
<sequence>MRYGFDVQKMEVEGHEFYCIKSKCLKGCVAQGETVDEALKLFEELEQECIKTSKKYGIPIPEEIVTKNIEYSGKILLRIPKSLHREIAELSIIEGVSINQCINLALSKFVGKASGFSECLKMYSPVLSVGCKAANIERAFEKVNTSRSMVGHRTFLSYNGGVFNGFTGNYKQSAAVSQKN</sequence>